<dbReference type="Gene3D" id="3.40.50.300">
    <property type="entry name" value="P-loop containing nucleotide triphosphate hydrolases"/>
    <property type="match status" value="1"/>
</dbReference>
<dbReference type="Pfam" id="PF05729">
    <property type="entry name" value="NACHT"/>
    <property type="match status" value="1"/>
</dbReference>
<accession>A0ABT1I8P6</accession>
<dbReference type="InterPro" id="IPR007111">
    <property type="entry name" value="NACHT_NTPase"/>
</dbReference>
<keyword evidence="1" id="KW-1133">Transmembrane helix</keyword>
<gene>
    <name evidence="3" type="ORF">LV75_001498</name>
</gene>
<dbReference type="RefSeq" id="WP_253886031.1">
    <property type="nucleotide sequence ID" value="NZ_BAAAVB010000016.1"/>
</dbReference>
<feature type="transmembrane region" description="Helical" evidence="1">
    <location>
        <begin position="20"/>
        <end position="45"/>
    </location>
</feature>
<comment type="caution">
    <text evidence="3">The sequence shown here is derived from an EMBL/GenBank/DDBJ whole genome shotgun (WGS) entry which is preliminary data.</text>
</comment>
<sequence length="497" mass="55471">MRQATDVSTDVDKLFSMLGLPHWVTLPVVILIVLGAVVAGTNILWRELPGARRWLARRRQGQRRVDTRGRFAGYLESQMRRTDARADWRDDRFAELEADVEVRRPQGIRRHSRGTEIRRVSALSTTLETSVDKVVALEGEPGSGKTVVLRHLAAKLASRVYRRPSETEPLPLYVNLEEFTALGEVNTEDLRAFVLGAVNRGRDREVDRYLEEEFDRGLAAGTWLFLFDSLDGIPAIRSATEPAAEIEKYTQVIHDFLHGANRCRGIVASREFPGAPRVHDWPRFRVLALSRDRQVNLVRRAGLKQDEEHGLIDNVRNAPAEIQAMVGNPLFLGLLCDQSRSGGLFPANTHAAVDSYVRMRVIRDALRVSKVFAVETDLLLAVVDQLVLRNTGQVTPGRGHAEPLRRKGLAAAVDALERVRQGSEEVTGRHGPGWVIAEALVANGRWRDTAVTILQSQGDPDKLAVYQALWLLCGTPRQRPELTPPALLDEIADPLGR</sequence>
<evidence type="ECO:0000313" key="3">
    <source>
        <dbReference type="EMBL" id="MCP2269010.1"/>
    </source>
</evidence>
<dbReference type="InterPro" id="IPR027417">
    <property type="entry name" value="P-loop_NTPase"/>
</dbReference>
<feature type="domain" description="NACHT" evidence="2">
    <location>
        <begin position="134"/>
        <end position="300"/>
    </location>
</feature>
<dbReference type="Proteomes" id="UP001205185">
    <property type="component" value="Unassembled WGS sequence"/>
</dbReference>
<reference evidence="3 4" key="1">
    <citation type="submission" date="2022-06" db="EMBL/GenBank/DDBJ databases">
        <title>Genomic Encyclopedia of Archaeal and Bacterial Type Strains, Phase II (KMG-II): from individual species to whole genera.</title>
        <authorList>
            <person name="Goeker M."/>
        </authorList>
    </citation>
    <scope>NUCLEOTIDE SEQUENCE [LARGE SCALE GENOMIC DNA]</scope>
    <source>
        <strain evidence="3 4">DSM 44255</strain>
    </source>
</reference>
<evidence type="ECO:0000259" key="2">
    <source>
        <dbReference type="Pfam" id="PF05729"/>
    </source>
</evidence>
<proteinExistence type="predicted"/>
<protein>
    <submittedName>
        <fullName evidence="3">NACHT domain-containing protein</fullName>
    </submittedName>
</protein>
<organism evidence="3 4">
    <name type="scientific">Actinokineospora diospyrosa</name>
    <dbReference type="NCBI Taxonomy" id="103728"/>
    <lineage>
        <taxon>Bacteria</taxon>
        <taxon>Bacillati</taxon>
        <taxon>Actinomycetota</taxon>
        <taxon>Actinomycetes</taxon>
        <taxon>Pseudonocardiales</taxon>
        <taxon>Pseudonocardiaceae</taxon>
        <taxon>Actinokineospora</taxon>
    </lineage>
</organism>
<dbReference type="EMBL" id="JAMTCO010000004">
    <property type="protein sequence ID" value="MCP2269010.1"/>
    <property type="molecule type" value="Genomic_DNA"/>
</dbReference>
<name>A0ABT1I8P6_9PSEU</name>
<keyword evidence="1" id="KW-0472">Membrane</keyword>
<evidence type="ECO:0000256" key="1">
    <source>
        <dbReference type="SAM" id="Phobius"/>
    </source>
</evidence>
<evidence type="ECO:0000313" key="4">
    <source>
        <dbReference type="Proteomes" id="UP001205185"/>
    </source>
</evidence>
<keyword evidence="1" id="KW-0812">Transmembrane</keyword>
<keyword evidence="4" id="KW-1185">Reference proteome</keyword>
<dbReference type="SUPFAM" id="SSF52540">
    <property type="entry name" value="P-loop containing nucleoside triphosphate hydrolases"/>
    <property type="match status" value="1"/>
</dbReference>